<proteinExistence type="predicted"/>
<keyword evidence="2" id="KW-1185">Reference proteome</keyword>
<name>A0A6H5IIM8_9HYME</name>
<gene>
    <name evidence="1" type="ORF">TBRA_LOCUS7138</name>
</gene>
<dbReference type="EMBL" id="CADCXV010000776">
    <property type="protein sequence ID" value="CAB0035240.1"/>
    <property type="molecule type" value="Genomic_DNA"/>
</dbReference>
<sequence>MLSLKFRKKHGMTNEKWTTREKISQYKGLLRLHGRAKNLHAINGEKLKRKQSKALKELKHDVLSYHQIVNDVVVGDKRQIRVVLQGERDFRVSLQDAEPWEQWAFMNDELVHVEEDNREVTPRQQKQQTLVARYQSTLAKRHAANSIRQTYQEILDLLKKVGSLSRLRVSKIEAQARKVKANLLSPRERTMENANKSPNRRMIERSQERLKVDITRFLDFASRSRTLSPEDLAKRKAKMIEFHKSFFQATAMLEYLNAKAAGDDTVEPEDFFDHRSWLMIEALVEQIMGLPRLKRNLPRTLSNWWARAQGFAYGLITRNCVIEPFLVYAIAQKLDPLTFNDWDRLCMHDRTPSFAKLEDFLNTRSVCSM</sequence>
<organism evidence="1 2">
    <name type="scientific">Trichogramma brassicae</name>
    <dbReference type="NCBI Taxonomy" id="86971"/>
    <lineage>
        <taxon>Eukaryota</taxon>
        <taxon>Metazoa</taxon>
        <taxon>Ecdysozoa</taxon>
        <taxon>Arthropoda</taxon>
        <taxon>Hexapoda</taxon>
        <taxon>Insecta</taxon>
        <taxon>Pterygota</taxon>
        <taxon>Neoptera</taxon>
        <taxon>Endopterygota</taxon>
        <taxon>Hymenoptera</taxon>
        <taxon>Apocrita</taxon>
        <taxon>Proctotrupomorpha</taxon>
        <taxon>Chalcidoidea</taxon>
        <taxon>Trichogrammatidae</taxon>
        <taxon>Trichogramma</taxon>
    </lineage>
</organism>
<reference evidence="1 2" key="1">
    <citation type="submission" date="2020-02" db="EMBL/GenBank/DDBJ databases">
        <authorList>
            <person name="Ferguson B K."/>
        </authorList>
    </citation>
    <scope>NUCLEOTIDE SEQUENCE [LARGE SCALE GENOMIC DNA]</scope>
</reference>
<dbReference type="OrthoDB" id="7447178at2759"/>
<dbReference type="AlphaFoldDB" id="A0A6H5IIM8"/>
<accession>A0A6H5IIM8</accession>
<dbReference type="Proteomes" id="UP000479190">
    <property type="component" value="Unassembled WGS sequence"/>
</dbReference>
<protein>
    <submittedName>
        <fullName evidence="1">Uncharacterized protein</fullName>
    </submittedName>
</protein>
<evidence type="ECO:0000313" key="1">
    <source>
        <dbReference type="EMBL" id="CAB0035240.1"/>
    </source>
</evidence>
<evidence type="ECO:0000313" key="2">
    <source>
        <dbReference type="Proteomes" id="UP000479190"/>
    </source>
</evidence>